<dbReference type="AlphaFoldDB" id="W8AN89"/>
<sequence length="232" mass="25757">MKLICFLVIATLAVNAQALNDKYFGGKYNAPSKITKKATSTRQQPTKAYALKASATQRRTSVYKQPHSTNSGAAAVVGVKVPILRNEQEMRHDGTYHYQYETGNGIVGMEQGTAGVAVKGASSYVSPEGVEIKLTYTADETGYHPVGDHIPKTPDYVLRALEYIRTHPFKVVKAAERRPRLLTEIAPPLYTPTNKRNLNYKTSSGFGKNTAGVTSKRQNQRNSRRNELRRRV</sequence>
<name>W8AN89_CERCA</name>
<proteinExistence type="evidence at transcript level"/>
<evidence type="ECO:0000256" key="4">
    <source>
        <dbReference type="SAM" id="SignalP"/>
    </source>
</evidence>
<dbReference type="PANTHER" id="PTHR10380">
    <property type="entry name" value="CUTICLE PROTEIN"/>
    <property type="match status" value="1"/>
</dbReference>
<feature type="compositionally biased region" description="Basic residues" evidence="3">
    <location>
        <begin position="218"/>
        <end position="232"/>
    </location>
</feature>
<dbReference type="PROSITE" id="PS51155">
    <property type="entry name" value="CHIT_BIND_RR_2"/>
    <property type="match status" value="1"/>
</dbReference>
<reference evidence="5" key="1">
    <citation type="submission" date="2013-07" db="EMBL/GenBank/DDBJ databases">
        <authorList>
            <person name="Geib S."/>
        </authorList>
    </citation>
    <scope>NUCLEOTIDE SEQUENCE</scope>
</reference>
<dbReference type="PANTHER" id="PTHR10380:SF173">
    <property type="entry name" value="CUTICULAR PROTEIN 47EF, ISOFORM C-RELATED"/>
    <property type="match status" value="1"/>
</dbReference>
<dbReference type="PRINTS" id="PR00947">
    <property type="entry name" value="CUTICLE"/>
</dbReference>
<dbReference type="GO" id="GO:0008010">
    <property type="term" value="F:structural constituent of chitin-based larval cuticle"/>
    <property type="evidence" value="ECO:0007669"/>
    <property type="project" value="TreeGrafter"/>
</dbReference>
<dbReference type="EMBL" id="GAMC01019113">
    <property type="protein sequence ID" value="JAB87442.1"/>
    <property type="molecule type" value="mRNA"/>
</dbReference>
<feature type="compositionally biased region" description="Polar residues" evidence="3">
    <location>
        <begin position="193"/>
        <end position="216"/>
    </location>
</feature>
<organism evidence="5">
    <name type="scientific">Ceratitis capitata</name>
    <name type="common">Mediterranean fruit fly</name>
    <name type="synonym">Tephritis capitata</name>
    <dbReference type="NCBI Taxonomy" id="7213"/>
    <lineage>
        <taxon>Eukaryota</taxon>
        <taxon>Metazoa</taxon>
        <taxon>Ecdysozoa</taxon>
        <taxon>Arthropoda</taxon>
        <taxon>Hexapoda</taxon>
        <taxon>Insecta</taxon>
        <taxon>Pterygota</taxon>
        <taxon>Neoptera</taxon>
        <taxon>Endopterygota</taxon>
        <taxon>Diptera</taxon>
        <taxon>Brachycera</taxon>
        <taxon>Muscomorpha</taxon>
        <taxon>Tephritoidea</taxon>
        <taxon>Tephritidae</taxon>
        <taxon>Ceratitis</taxon>
        <taxon>Ceratitis</taxon>
    </lineage>
</organism>
<evidence type="ECO:0000313" key="5">
    <source>
        <dbReference type="EMBL" id="JAB87442.1"/>
    </source>
</evidence>
<dbReference type="Pfam" id="PF00379">
    <property type="entry name" value="Chitin_bind_4"/>
    <property type="match status" value="1"/>
</dbReference>
<protein>
    <submittedName>
        <fullName evidence="5">Pupal cuticle protein</fullName>
    </submittedName>
</protein>
<evidence type="ECO:0000256" key="2">
    <source>
        <dbReference type="PROSITE-ProRule" id="PRU00497"/>
    </source>
</evidence>
<accession>W8AN89</accession>
<dbReference type="InterPro" id="IPR050468">
    <property type="entry name" value="Cuticle_Struct_Prot"/>
</dbReference>
<reference evidence="5" key="2">
    <citation type="journal article" date="2014" name="BMC Genomics">
        <title>A genomic perspective to assessing quality of mass-reared SIT flies used in Mediterranean fruit fly (Ceratitis capitata) eradication in California.</title>
        <authorList>
            <person name="Calla B."/>
            <person name="Hall B."/>
            <person name="Hou S."/>
            <person name="Geib S.M."/>
        </authorList>
    </citation>
    <scope>NUCLEOTIDE SEQUENCE</scope>
</reference>
<dbReference type="PROSITE" id="PS00233">
    <property type="entry name" value="CHIT_BIND_RR_1"/>
    <property type="match status" value="1"/>
</dbReference>
<dbReference type="GO" id="GO:0062129">
    <property type="term" value="C:chitin-based extracellular matrix"/>
    <property type="evidence" value="ECO:0007669"/>
    <property type="project" value="TreeGrafter"/>
</dbReference>
<evidence type="ECO:0000256" key="3">
    <source>
        <dbReference type="SAM" id="MobiDB-lite"/>
    </source>
</evidence>
<dbReference type="OrthoDB" id="7920766at2759"/>
<feature type="signal peptide" evidence="4">
    <location>
        <begin position="1"/>
        <end position="18"/>
    </location>
</feature>
<keyword evidence="1 2" id="KW-0193">Cuticle</keyword>
<dbReference type="InterPro" id="IPR000618">
    <property type="entry name" value="Insect_cuticle"/>
</dbReference>
<evidence type="ECO:0000256" key="1">
    <source>
        <dbReference type="ARBA" id="ARBA00022460"/>
    </source>
</evidence>
<dbReference type="InterPro" id="IPR031311">
    <property type="entry name" value="CHIT_BIND_RR_consensus"/>
</dbReference>
<feature type="region of interest" description="Disordered" evidence="3">
    <location>
        <begin position="193"/>
        <end position="232"/>
    </location>
</feature>
<gene>
    <name evidence="5" type="primary">CUPP</name>
</gene>
<keyword evidence="4" id="KW-0732">Signal</keyword>
<feature type="chain" id="PRO_5004908615" evidence="4">
    <location>
        <begin position="19"/>
        <end position="232"/>
    </location>
</feature>